<dbReference type="RefSeq" id="WP_380507782.1">
    <property type="nucleotide sequence ID" value="NZ_JBHEZX010000005.1"/>
</dbReference>
<dbReference type="EMBL" id="JBHEZX010000005">
    <property type="protein sequence ID" value="MFC1410331.1"/>
    <property type="molecule type" value="Genomic_DNA"/>
</dbReference>
<feature type="compositionally biased region" description="Basic and acidic residues" evidence="1">
    <location>
        <begin position="236"/>
        <end position="252"/>
    </location>
</feature>
<evidence type="ECO:0000313" key="3">
    <source>
        <dbReference type="EMBL" id="MFC1410331.1"/>
    </source>
</evidence>
<sequence length="252" mass="27172">MTRIDAAREAAGKTREQLAPYAVSARDAAAHYTDEAWQRLAPHVEAAVEQARLAAHTAQSAAQSTVDNRVTPRVAPLWDQARSNVPPSVEDAVSKAAVRTRRAAKQARKAAVPVVTHAFDEAAQATAQAAHAARERGAAALPVLRGQVSLAEIEALAARHTRRRRSRWTRRVLVVGTLAAATVGGVAAWRWWQQQSNPDWLVEETPVSTLPPRSTPATGSHPRTDADEAMPLDPEVLAKEAGTPKDRKNGKD</sequence>
<keyword evidence="2" id="KW-0472">Membrane</keyword>
<dbReference type="Proteomes" id="UP001592582">
    <property type="component" value="Unassembled WGS sequence"/>
</dbReference>
<dbReference type="Gene3D" id="1.20.120.20">
    <property type="entry name" value="Apolipoprotein"/>
    <property type="match status" value="1"/>
</dbReference>
<comment type="caution">
    <text evidence="3">The sequence shown here is derived from an EMBL/GenBank/DDBJ whole genome shotgun (WGS) entry which is preliminary data.</text>
</comment>
<organism evidence="3 4">
    <name type="scientific">Streptacidiphilus alkalitolerans</name>
    <dbReference type="NCBI Taxonomy" id="3342712"/>
    <lineage>
        <taxon>Bacteria</taxon>
        <taxon>Bacillati</taxon>
        <taxon>Actinomycetota</taxon>
        <taxon>Actinomycetes</taxon>
        <taxon>Kitasatosporales</taxon>
        <taxon>Streptomycetaceae</taxon>
        <taxon>Streptacidiphilus</taxon>
    </lineage>
</organism>
<feature type="transmembrane region" description="Helical" evidence="2">
    <location>
        <begin position="172"/>
        <end position="192"/>
    </location>
</feature>
<feature type="compositionally biased region" description="Polar residues" evidence="1">
    <location>
        <begin position="206"/>
        <end position="218"/>
    </location>
</feature>
<evidence type="ECO:0000256" key="1">
    <source>
        <dbReference type="SAM" id="MobiDB-lite"/>
    </source>
</evidence>
<feature type="region of interest" description="Disordered" evidence="1">
    <location>
        <begin position="204"/>
        <end position="252"/>
    </location>
</feature>
<dbReference type="Pfam" id="PF17258">
    <property type="entry name" value="DUF5324"/>
    <property type="match status" value="1"/>
</dbReference>
<keyword evidence="2" id="KW-0812">Transmembrane</keyword>
<name>A0ABV6V9L0_9ACTN</name>
<proteinExistence type="predicted"/>
<accession>A0ABV6V9L0</accession>
<keyword evidence="4" id="KW-1185">Reference proteome</keyword>
<evidence type="ECO:0000313" key="4">
    <source>
        <dbReference type="Proteomes" id="UP001592582"/>
    </source>
</evidence>
<dbReference type="SUPFAM" id="SSF58113">
    <property type="entry name" value="Apolipoprotein A-I"/>
    <property type="match status" value="1"/>
</dbReference>
<reference evidence="3 4" key="1">
    <citation type="submission" date="2024-09" db="EMBL/GenBank/DDBJ databases">
        <authorList>
            <person name="Lee S.D."/>
        </authorList>
    </citation>
    <scope>NUCLEOTIDE SEQUENCE [LARGE SCALE GENOMIC DNA]</scope>
    <source>
        <strain evidence="3 4">N1-1</strain>
    </source>
</reference>
<keyword evidence="2" id="KW-1133">Transmembrane helix</keyword>
<gene>
    <name evidence="3" type="ORF">ACEZDG_13750</name>
</gene>
<dbReference type="InterPro" id="IPR035214">
    <property type="entry name" value="DUF5324"/>
</dbReference>
<evidence type="ECO:0000256" key="2">
    <source>
        <dbReference type="SAM" id="Phobius"/>
    </source>
</evidence>
<protein>
    <submittedName>
        <fullName evidence="3">DUF5324 family protein</fullName>
    </submittedName>
</protein>